<dbReference type="STRING" id="1196353.SAMN05444921_12241"/>
<dbReference type="InterPro" id="IPR051604">
    <property type="entry name" value="Ergot_Alk_Oxidoreductase"/>
</dbReference>
<dbReference type="AlphaFoldDB" id="A0A1G9ZPZ3"/>
<dbReference type="InterPro" id="IPR036291">
    <property type="entry name" value="NAD(P)-bd_dom_sf"/>
</dbReference>
<name>A0A1G9ZPZ3_9ACTN</name>
<dbReference type="PANTHER" id="PTHR43162:SF1">
    <property type="entry name" value="PRESTALK A DIFFERENTIATION PROTEIN A"/>
    <property type="match status" value="1"/>
</dbReference>
<dbReference type="Proteomes" id="UP000199063">
    <property type="component" value="Unassembled WGS sequence"/>
</dbReference>
<evidence type="ECO:0000313" key="1">
    <source>
        <dbReference type="EMBL" id="SDN23185.1"/>
    </source>
</evidence>
<accession>A0A1G9ZPZ3</accession>
<gene>
    <name evidence="1" type="ORF">SAMN05444921_12241</name>
</gene>
<keyword evidence="2" id="KW-1185">Reference proteome</keyword>
<dbReference type="SUPFAM" id="SSF51735">
    <property type="entry name" value="NAD(P)-binding Rossmann-fold domains"/>
    <property type="match status" value="1"/>
</dbReference>
<organism evidence="1 2">
    <name type="scientific">Streptomyces wuyuanensis</name>
    <dbReference type="NCBI Taxonomy" id="1196353"/>
    <lineage>
        <taxon>Bacteria</taxon>
        <taxon>Bacillati</taxon>
        <taxon>Actinomycetota</taxon>
        <taxon>Actinomycetes</taxon>
        <taxon>Kitasatosporales</taxon>
        <taxon>Streptomycetaceae</taxon>
        <taxon>Streptomyces</taxon>
    </lineage>
</organism>
<evidence type="ECO:0000313" key="2">
    <source>
        <dbReference type="Proteomes" id="UP000199063"/>
    </source>
</evidence>
<dbReference type="Gene3D" id="3.90.25.10">
    <property type="entry name" value="UDP-galactose 4-epimerase, domain 1"/>
    <property type="match status" value="1"/>
</dbReference>
<protein>
    <recommendedName>
        <fullName evidence="3">NAD(P)H dehydrogenase (Quinone)</fullName>
    </recommendedName>
</protein>
<dbReference type="EMBL" id="FNHI01000022">
    <property type="protein sequence ID" value="SDN23185.1"/>
    <property type="molecule type" value="Genomic_DNA"/>
</dbReference>
<evidence type="ECO:0008006" key="3">
    <source>
        <dbReference type="Google" id="ProtNLM"/>
    </source>
</evidence>
<sequence length="174" mass="18771">MTRYRTEAETAVRESGVAWTLLRPYSFTSNTLEWAEGLRAGDDTVRAAFQAAGVAAVDPYDIAAVAAVALTSSGHEGRAYTLSGPEALVPAEQVRILGWVLRRELRFEASSDEEARAGMEARMPVEYVDAFFRFFVDGAADESVVQPAVGDVTGRPPRTFAPVCAGAHADSFRP</sequence>
<dbReference type="PANTHER" id="PTHR43162">
    <property type="match status" value="1"/>
</dbReference>
<reference evidence="2" key="1">
    <citation type="submission" date="2016-10" db="EMBL/GenBank/DDBJ databases">
        <authorList>
            <person name="Varghese N."/>
            <person name="Submissions S."/>
        </authorList>
    </citation>
    <scope>NUCLEOTIDE SEQUENCE [LARGE SCALE GENOMIC DNA]</scope>
    <source>
        <strain evidence="2">CGMCC 4.7042</strain>
    </source>
</reference>
<dbReference type="Gene3D" id="3.40.50.720">
    <property type="entry name" value="NAD(P)-binding Rossmann-like Domain"/>
    <property type="match status" value="1"/>
</dbReference>
<proteinExistence type="predicted"/>